<organism evidence="2 3">
    <name type="scientific">Schaalia naturae</name>
    <dbReference type="NCBI Taxonomy" id="635203"/>
    <lineage>
        <taxon>Bacteria</taxon>
        <taxon>Bacillati</taxon>
        <taxon>Actinomycetota</taxon>
        <taxon>Actinomycetes</taxon>
        <taxon>Actinomycetales</taxon>
        <taxon>Actinomycetaceae</taxon>
        <taxon>Schaalia</taxon>
    </lineage>
</organism>
<dbReference type="InterPro" id="IPR036390">
    <property type="entry name" value="WH_DNA-bd_sf"/>
</dbReference>
<dbReference type="PANTHER" id="PTHR33169:SF14">
    <property type="entry name" value="TRANSCRIPTIONAL REGULATOR RV3488"/>
    <property type="match status" value="1"/>
</dbReference>
<reference evidence="3" key="1">
    <citation type="journal article" date="2019" name="Int. J. Syst. Evol. Microbiol.">
        <title>The Global Catalogue of Microorganisms (GCM) 10K type strain sequencing project: providing services to taxonomists for standard genome sequencing and annotation.</title>
        <authorList>
            <consortium name="The Broad Institute Genomics Platform"/>
            <consortium name="The Broad Institute Genome Sequencing Center for Infectious Disease"/>
            <person name="Wu L."/>
            <person name="Ma J."/>
        </authorList>
    </citation>
    <scope>NUCLEOTIDE SEQUENCE [LARGE SCALE GENOMIC DNA]</scope>
    <source>
        <strain evidence="3">CCUG 56698</strain>
    </source>
</reference>
<accession>A0ABW2SPG2</accession>
<dbReference type="InterPro" id="IPR005149">
    <property type="entry name" value="Tscrpt_reg_PadR_N"/>
</dbReference>
<sequence length="131" mass="14142">MRVSKDLVAASATPIVLGVLSTGEDYGYSLLRRITEASGGTLEWSEGMLYPLLHRLERQGLIASRWGEAPEGGRRRKYYAITELGRAELAGQASQWRAVVDTLESLLPGTRTSAAFQAPAVASAPGPREAR</sequence>
<dbReference type="Proteomes" id="UP001596527">
    <property type="component" value="Unassembled WGS sequence"/>
</dbReference>
<dbReference type="Gene3D" id="1.10.10.10">
    <property type="entry name" value="Winged helix-like DNA-binding domain superfamily/Winged helix DNA-binding domain"/>
    <property type="match status" value="1"/>
</dbReference>
<comment type="caution">
    <text evidence="2">The sequence shown here is derived from an EMBL/GenBank/DDBJ whole genome shotgun (WGS) entry which is preliminary data.</text>
</comment>
<keyword evidence="3" id="KW-1185">Reference proteome</keyword>
<dbReference type="InterPro" id="IPR052509">
    <property type="entry name" value="Metal_resp_DNA-bind_regulator"/>
</dbReference>
<evidence type="ECO:0000259" key="1">
    <source>
        <dbReference type="Pfam" id="PF03551"/>
    </source>
</evidence>
<dbReference type="SUPFAM" id="SSF46785">
    <property type="entry name" value="Winged helix' DNA-binding domain"/>
    <property type="match status" value="1"/>
</dbReference>
<gene>
    <name evidence="2" type="ORF">ACFQWG_12550</name>
</gene>
<dbReference type="EMBL" id="JBHTEF010000001">
    <property type="protein sequence ID" value="MFC7582025.1"/>
    <property type="molecule type" value="Genomic_DNA"/>
</dbReference>
<dbReference type="InterPro" id="IPR036388">
    <property type="entry name" value="WH-like_DNA-bd_sf"/>
</dbReference>
<dbReference type="RefSeq" id="WP_380975815.1">
    <property type="nucleotide sequence ID" value="NZ_JBHTEF010000001.1"/>
</dbReference>
<evidence type="ECO:0000313" key="3">
    <source>
        <dbReference type="Proteomes" id="UP001596527"/>
    </source>
</evidence>
<proteinExistence type="predicted"/>
<dbReference type="Pfam" id="PF03551">
    <property type="entry name" value="PadR"/>
    <property type="match status" value="1"/>
</dbReference>
<protein>
    <submittedName>
        <fullName evidence="2">PadR family transcriptional regulator</fullName>
    </submittedName>
</protein>
<dbReference type="PANTHER" id="PTHR33169">
    <property type="entry name" value="PADR-FAMILY TRANSCRIPTIONAL REGULATOR"/>
    <property type="match status" value="1"/>
</dbReference>
<evidence type="ECO:0000313" key="2">
    <source>
        <dbReference type="EMBL" id="MFC7582025.1"/>
    </source>
</evidence>
<name>A0ABW2SPG2_9ACTO</name>
<feature type="domain" description="Transcription regulator PadR N-terminal" evidence="1">
    <location>
        <begin position="16"/>
        <end position="90"/>
    </location>
</feature>